<dbReference type="InterPro" id="IPR002811">
    <property type="entry name" value="Asp_DH"/>
</dbReference>
<dbReference type="GO" id="GO:0033735">
    <property type="term" value="F:aspartate dehydrogenase [NAD(P)+] activity"/>
    <property type="evidence" value="ECO:0007669"/>
    <property type="project" value="UniProtKB-EC"/>
</dbReference>
<feature type="domain" description="Aspartate/homoserine dehydrogenase NAD-binding" evidence="8">
    <location>
        <begin position="14"/>
        <end position="122"/>
    </location>
</feature>
<evidence type="ECO:0000256" key="2">
    <source>
        <dbReference type="ARBA" id="ARBA00022642"/>
    </source>
</evidence>
<dbReference type="STRING" id="1770053.SAMN05216551_105255"/>
<dbReference type="GO" id="GO:0051287">
    <property type="term" value="F:NAD binding"/>
    <property type="evidence" value="ECO:0007669"/>
    <property type="project" value="UniProtKB-UniRule"/>
</dbReference>
<evidence type="ECO:0000313" key="9">
    <source>
        <dbReference type="EMBL" id="SDV48637.1"/>
    </source>
</evidence>
<dbReference type="GO" id="GO:0050661">
    <property type="term" value="F:NADP binding"/>
    <property type="evidence" value="ECO:0007669"/>
    <property type="project" value="UniProtKB-UniRule"/>
</dbReference>
<evidence type="ECO:0000256" key="4">
    <source>
        <dbReference type="ARBA" id="ARBA00023002"/>
    </source>
</evidence>
<keyword evidence="5 6" id="KW-0520">NAD</keyword>
<keyword evidence="2 6" id="KW-0662">Pyridine nucleotide biosynthesis</keyword>
<dbReference type="SUPFAM" id="SSF55347">
    <property type="entry name" value="Glyceraldehyde-3-phosphate dehydrogenase-like, C-terminal domain"/>
    <property type="match status" value="1"/>
</dbReference>
<dbReference type="InterPro" id="IPR036291">
    <property type="entry name" value="NAD(P)-bd_dom_sf"/>
</dbReference>
<feature type="binding site" evidence="6">
    <location>
        <position position="194"/>
    </location>
    <ligand>
        <name>NAD(+)</name>
        <dbReference type="ChEBI" id="CHEBI:57540"/>
    </ligand>
</feature>
<evidence type="ECO:0000256" key="5">
    <source>
        <dbReference type="ARBA" id="ARBA00023027"/>
    </source>
</evidence>
<comment type="catalytic activity">
    <reaction evidence="6">
        <text>L-aspartate + NADP(+) + H2O = oxaloacetate + NH4(+) + NADPH + H(+)</text>
        <dbReference type="Rhea" id="RHEA:11784"/>
        <dbReference type="ChEBI" id="CHEBI:15377"/>
        <dbReference type="ChEBI" id="CHEBI:15378"/>
        <dbReference type="ChEBI" id="CHEBI:16452"/>
        <dbReference type="ChEBI" id="CHEBI:28938"/>
        <dbReference type="ChEBI" id="CHEBI:29991"/>
        <dbReference type="ChEBI" id="CHEBI:57783"/>
        <dbReference type="ChEBI" id="CHEBI:58349"/>
        <dbReference type="EC" id="1.4.1.21"/>
    </reaction>
</comment>
<feature type="binding site" evidence="6">
    <location>
        <position position="128"/>
    </location>
    <ligand>
        <name>NAD(+)</name>
        <dbReference type="ChEBI" id="CHEBI:57540"/>
    </ligand>
</feature>
<comment type="function">
    <text evidence="6">Specifically catalyzes the NAD or NADP-dependent dehydrogenation of L-aspartate to iminoaspartate.</text>
</comment>
<comment type="pathway">
    <text evidence="6">Cofactor biosynthesis; NAD(+) biosynthesis; iminoaspartate from L-aspartate (dehydrogenase route): step 1/1.</text>
</comment>
<dbReference type="Gene3D" id="3.30.360.10">
    <property type="entry name" value="Dihydrodipicolinate Reductase, domain 2"/>
    <property type="match status" value="1"/>
</dbReference>
<sequence>MAEALPFKTVTMIGFGAIGTVVFRAIAADPQLRVTQIIVPERDVQRVSDAVGPSVSVVSSVAALAERPDFVLECAGHQALADHVLPLLERGINCVVASVGALSDSALLESLEQGATVGGATLTLLAGAIGGMDALSSAREGGLEAVEYTGRKPPLGWLGTPAEARVDLATLSEPTVIFEGTARDAARLYPKNANVAATVALAGVGLDNTRVTLIADPGVTRNVHRVRATGAFGEMALEMSGNPLPDNPKTSALTAYSAIRALKNRVAHCVF</sequence>
<keyword evidence="10" id="KW-1185">Reference proteome</keyword>
<evidence type="ECO:0000256" key="1">
    <source>
        <dbReference type="ARBA" id="ARBA00008331"/>
    </source>
</evidence>
<reference evidence="10" key="1">
    <citation type="submission" date="2016-09" db="EMBL/GenBank/DDBJ databases">
        <authorList>
            <person name="Varghese N."/>
            <person name="Submissions S."/>
        </authorList>
    </citation>
    <scope>NUCLEOTIDE SEQUENCE [LARGE SCALE GENOMIC DNA]</scope>
    <source>
        <strain evidence="10">JS23</strain>
    </source>
</reference>
<comment type="miscellaneous">
    <text evidence="6">The iminoaspartate product is unstable in aqueous solution and can decompose to oxaloacetate and ammonia.</text>
</comment>
<dbReference type="GO" id="GO:0016639">
    <property type="term" value="F:oxidoreductase activity, acting on the CH-NH2 group of donors, NAD or NADP as acceptor"/>
    <property type="evidence" value="ECO:0007669"/>
    <property type="project" value="UniProtKB-UniRule"/>
</dbReference>
<evidence type="ECO:0000259" key="7">
    <source>
        <dbReference type="Pfam" id="PF01958"/>
    </source>
</evidence>
<name>A0A1H2PQG3_9BURK</name>
<keyword evidence="3 6" id="KW-0521">NADP</keyword>
<comment type="similarity">
    <text evidence="1 6">Belongs to the L-aspartate dehydrogenase family.</text>
</comment>
<dbReference type="InterPro" id="IPR020626">
    <property type="entry name" value="Asp_DH_prok"/>
</dbReference>
<dbReference type="EMBL" id="FNLO01000005">
    <property type="protein sequence ID" value="SDV48637.1"/>
    <property type="molecule type" value="Genomic_DNA"/>
</dbReference>
<dbReference type="NCBIfam" id="NF009828">
    <property type="entry name" value="PRK13303.1-3"/>
    <property type="match status" value="1"/>
</dbReference>
<dbReference type="HAMAP" id="MF_01265">
    <property type="entry name" value="NadX"/>
    <property type="match status" value="1"/>
</dbReference>
<dbReference type="Proteomes" id="UP000243719">
    <property type="component" value="Unassembled WGS sequence"/>
</dbReference>
<evidence type="ECO:0000256" key="3">
    <source>
        <dbReference type="ARBA" id="ARBA00022857"/>
    </source>
</evidence>
<dbReference type="Pfam" id="PF01958">
    <property type="entry name" value="Asp_DH_C"/>
    <property type="match status" value="1"/>
</dbReference>
<dbReference type="PIRSF" id="PIRSF005227">
    <property type="entry name" value="Asp_dh_NAD_syn"/>
    <property type="match status" value="1"/>
</dbReference>
<dbReference type="UniPathway" id="UPA00253">
    <property type="reaction ID" value="UER00456"/>
</dbReference>
<dbReference type="InterPro" id="IPR005106">
    <property type="entry name" value="Asp/hSer_DH_NAD-bd"/>
</dbReference>
<comment type="catalytic activity">
    <reaction evidence="6">
        <text>L-aspartate + NAD(+) + H2O = oxaloacetate + NH4(+) + NADH + H(+)</text>
        <dbReference type="Rhea" id="RHEA:11788"/>
        <dbReference type="ChEBI" id="CHEBI:15377"/>
        <dbReference type="ChEBI" id="CHEBI:15378"/>
        <dbReference type="ChEBI" id="CHEBI:16452"/>
        <dbReference type="ChEBI" id="CHEBI:28938"/>
        <dbReference type="ChEBI" id="CHEBI:29991"/>
        <dbReference type="ChEBI" id="CHEBI:57540"/>
        <dbReference type="ChEBI" id="CHEBI:57945"/>
        <dbReference type="EC" id="1.4.1.21"/>
    </reaction>
</comment>
<feature type="active site" evidence="6">
    <location>
        <position position="224"/>
    </location>
</feature>
<dbReference type="NCBIfam" id="NF009827">
    <property type="entry name" value="PRK13303.1-2"/>
    <property type="match status" value="1"/>
</dbReference>
<evidence type="ECO:0000256" key="6">
    <source>
        <dbReference type="HAMAP-Rule" id="MF_01265"/>
    </source>
</evidence>
<dbReference type="EC" id="1.4.1.21" evidence="6"/>
<dbReference type="SUPFAM" id="SSF51735">
    <property type="entry name" value="NAD(P)-binding Rossmann-fold domains"/>
    <property type="match status" value="1"/>
</dbReference>
<keyword evidence="4 6" id="KW-0560">Oxidoreductase</keyword>
<dbReference type="AlphaFoldDB" id="A0A1H2PQG3"/>
<dbReference type="RefSeq" id="WP_235837889.1">
    <property type="nucleotide sequence ID" value="NZ_FNLO01000005.1"/>
</dbReference>
<proteinExistence type="inferred from homology"/>
<feature type="domain" description="Aspartate dehydrogenase" evidence="7">
    <location>
        <begin position="172"/>
        <end position="259"/>
    </location>
</feature>
<dbReference type="PANTHER" id="PTHR31873">
    <property type="entry name" value="L-ASPARTATE DEHYDROGENASE-RELATED"/>
    <property type="match status" value="1"/>
</dbReference>
<gene>
    <name evidence="6" type="primary">nadX</name>
    <name evidence="9" type="ORF">SAMN05216551_105255</name>
</gene>
<protein>
    <recommendedName>
        <fullName evidence="6">L-aspartate dehydrogenase</fullName>
        <ecNumber evidence="6">1.4.1.21</ecNumber>
    </recommendedName>
</protein>
<dbReference type="InterPro" id="IPR011182">
    <property type="entry name" value="L-Asp_DH"/>
</dbReference>
<dbReference type="Pfam" id="PF03447">
    <property type="entry name" value="NAD_binding_3"/>
    <property type="match status" value="1"/>
</dbReference>
<dbReference type="PANTHER" id="PTHR31873:SF6">
    <property type="entry name" value="ASPARTATE DEHYDROGENASE DOMAIN-CONTAINING PROTEIN"/>
    <property type="match status" value="1"/>
</dbReference>
<dbReference type="Gene3D" id="3.40.50.720">
    <property type="entry name" value="NAD(P)-binding Rossmann-like Domain"/>
    <property type="match status" value="1"/>
</dbReference>
<organism evidence="9 10">
    <name type="scientific">Chitinasiproducens palmae</name>
    <dbReference type="NCBI Taxonomy" id="1770053"/>
    <lineage>
        <taxon>Bacteria</taxon>
        <taxon>Pseudomonadati</taxon>
        <taxon>Pseudomonadota</taxon>
        <taxon>Betaproteobacteria</taxon>
        <taxon>Burkholderiales</taxon>
        <taxon>Burkholderiaceae</taxon>
        <taxon>Chitinasiproducens</taxon>
    </lineage>
</organism>
<dbReference type="GO" id="GO:0009435">
    <property type="term" value="P:NAD+ biosynthetic process"/>
    <property type="evidence" value="ECO:0007669"/>
    <property type="project" value="UniProtKB-UniRule"/>
</dbReference>
<accession>A0A1H2PQG3</accession>
<evidence type="ECO:0000259" key="8">
    <source>
        <dbReference type="Pfam" id="PF03447"/>
    </source>
</evidence>
<evidence type="ECO:0000313" key="10">
    <source>
        <dbReference type="Proteomes" id="UP000243719"/>
    </source>
</evidence>